<dbReference type="AlphaFoldDB" id="A0A1I3WXE4"/>
<keyword evidence="2" id="KW-1185">Reference proteome</keyword>
<dbReference type="SUPFAM" id="SSF46785">
    <property type="entry name" value="Winged helix' DNA-binding domain"/>
    <property type="match status" value="1"/>
</dbReference>
<evidence type="ECO:0000313" key="2">
    <source>
        <dbReference type="Proteomes" id="UP000183557"/>
    </source>
</evidence>
<protein>
    <recommendedName>
        <fullName evidence="3">Helix-turn-helix domain-containing protein</fullName>
    </recommendedName>
</protein>
<gene>
    <name evidence="1" type="ORF">SAMN04487936_107198</name>
</gene>
<evidence type="ECO:0000313" key="1">
    <source>
        <dbReference type="EMBL" id="SFK12148.1"/>
    </source>
</evidence>
<sequence>MDFLTIDLTKLSEYATFEKQTKMDEQIYEYIQVLRNDEAPESTIEVLLFFGRSSLRVLGVSFAKYQTIGEALNLSKSTVIRAINRLDNYGMIERLPTLKKWGIGGSRKKSVNVIRILSMKPQVETIEVTEEVNEGKGSGNEIIPEPSYTNHIQEHVLETGQTDEADFIKNAIPTPIFECLSPFYNARDLYTLTGIIFKAKAKVNRGLRLESHSEALKTVLMDVIRRVKEGKVNRMHSYLFASMKRLFRWLQYVEFADIYE</sequence>
<accession>A0A1I3WXE4</accession>
<dbReference type="InterPro" id="IPR036390">
    <property type="entry name" value="WH_DNA-bd_sf"/>
</dbReference>
<dbReference type="EMBL" id="FOSB01000007">
    <property type="protein sequence ID" value="SFK12148.1"/>
    <property type="molecule type" value="Genomic_DNA"/>
</dbReference>
<dbReference type="Proteomes" id="UP000183557">
    <property type="component" value="Unassembled WGS sequence"/>
</dbReference>
<proteinExistence type="predicted"/>
<evidence type="ECO:0008006" key="3">
    <source>
        <dbReference type="Google" id="ProtNLM"/>
    </source>
</evidence>
<organism evidence="1 2">
    <name type="scientific">Halobacillus dabanensis</name>
    <dbReference type="NCBI Taxonomy" id="240302"/>
    <lineage>
        <taxon>Bacteria</taxon>
        <taxon>Bacillati</taxon>
        <taxon>Bacillota</taxon>
        <taxon>Bacilli</taxon>
        <taxon>Bacillales</taxon>
        <taxon>Bacillaceae</taxon>
        <taxon>Halobacillus</taxon>
    </lineage>
</organism>
<dbReference type="RefSeq" id="WP_075037111.1">
    <property type="nucleotide sequence ID" value="NZ_FOSB01000007.1"/>
</dbReference>
<name>A0A1I3WXE4_HALDA</name>
<dbReference type="OrthoDB" id="2697418at2"/>
<reference evidence="2" key="1">
    <citation type="submission" date="2016-10" db="EMBL/GenBank/DDBJ databases">
        <authorList>
            <person name="Varghese N."/>
            <person name="Submissions S."/>
        </authorList>
    </citation>
    <scope>NUCLEOTIDE SEQUENCE [LARGE SCALE GENOMIC DNA]</scope>
    <source>
        <strain evidence="2">CGMCC 1.3704</strain>
    </source>
</reference>